<name>A0A164VV74_DAUCS</name>
<dbReference type="PANTHER" id="PTHR31426:SF4">
    <property type="entry name" value="CRM-DOMAIN CONTAINING FACTOR CFM9, MITOCHONDRIAL"/>
    <property type="match status" value="1"/>
</dbReference>
<dbReference type="SUPFAM" id="SSF75471">
    <property type="entry name" value="YhbY-like"/>
    <property type="match status" value="1"/>
</dbReference>
<organism evidence="11">
    <name type="scientific">Daucus carota subsp. sativus</name>
    <name type="common">Carrot</name>
    <dbReference type="NCBI Taxonomy" id="79200"/>
    <lineage>
        <taxon>Eukaryota</taxon>
        <taxon>Viridiplantae</taxon>
        <taxon>Streptophyta</taxon>
        <taxon>Embryophyta</taxon>
        <taxon>Tracheophyta</taxon>
        <taxon>Spermatophyta</taxon>
        <taxon>Magnoliopsida</taxon>
        <taxon>eudicotyledons</taxon>
        <taxon>Gunneridae</taxon>
        <taxon>Pentapetalae</taxon>
        <taxon>asterids</taxon>
        <taxon>campanulids</taxon>
        <taxon>Apiales</taxon>
        <taxon>Apiaceae</taxon>
        <taxon>Apioideae</taxon>
        <taxon>Scandiceae</taxon>
        <taxon>Daucinae</taxon>
        <taxon>Daucus</taxon>
        <taxon>Daucus sect. Daucus</taxon>
    </lineage>
</organism>
<dbReference type="InterPro" id="IPR040286">
    <property type="entry name" value="At3g25440-like"/>
</dbReference>
<dbReference type="PROSITE" id="PS51295">
    <property type="entry name" value="CRM"/>
    <property type="match status" value="1"/>
</dbReference>
<dbReference type="InterPro" id="IPR035920">
    <property type="entry name" value="YhbY-like_sf"/>
</dbReference>
<feature type="compositionally biased region" description="Basic and acidic residues" evidence="8">
    <location>
        <begin position="948"/>
        <end position="958"/>
    </location>
</feature>
<feature type="compositionally biased region" description="Basic and acidic residues" evidence="8">
    <location>
        <begin position="876"/>
        <end position="901"/>
    </location>
</feature>
<feature type="coiled-coil region" evidence="7">
    <location>
        <begin position="689"/>
        <end position="716"/>
    </location>
</feature>
<keyword evidence="4" id="KW-0804">Transcription</keyword>
<dbReference type="PANTHER" id="PTHR31426">
    <property type="entry name" value="GROUP II INTRON SPLICING FACTOR CRS1-LIKE"/>
    <property type="match status" value="1"/>
</dbReference>
<dbReference type="InterPro" id="IPR036093">
    <property type="entry name" value="NAC_dom_sf"/>
</dbReference>
<dbReference type="EMBL" id="LNRQ01000006">
    <property type="protein sequence ID" value="KZM90906.1"/>
    <property type="molecule type" value="Genomic_DNA"/>
</dbReference>
<keyword evidence="2" id="KW-0805">Transcription regulation</keyword>
<feature type="compositionally biased region" description="Acidic residues" evidence="8">
    <location>
        <begin position="852"/>
        <end position="867"/>
    </location>
</feature>
<feature type="region of interest" description="Disordered" evidence="8">
    <location>
        <begin position="821"/>
        <end position="912"/>
    </location>
</feature>
<dbReference type="FunFam" id="2.170.150.80:FF:000009">
    <property type="entry name" value="NAC domain-containing protein 8"/>
    <property type="match status" value="1"/>
</dbReference>
<dbReference type="PROSITE" id="PS51005">
    <property type="entry name" value="NAC"/>
    <property type="match status" value="1"/>
</dbReference>
<gene>
    <name evidence="11" type="ORF">DCAR_021729</name>
</gene>
<keyword evidence="3" id="KW-0238">DNA-binding</keyword>
<comment type="caution">
    <text evidence="11">The sequence shown here is derived from an EMBL/GenBank/DDBJ whole genome shotgun (WGS) entry which is preliminary data.</text>
</comment>
<dbReference type="InterPro" id="IPR003441">
    <property type="entry name" value="NAC-dom"/>
</dbReference>
<dbReference type="Pfam" id="PF01985">
    <property type="entry name" value="CRS1_YhbY"/>
    <property type="match status" value="1"/>
</dbReference>
<dbReference type="GO" id="GO:0003723">
    <property type="term" value="F:RNA binding"/>
    <property type="evidence" value="ECO:0007669"/>
    <property type="project" value="UniProtKB-UniRule"/>
</dbReference>
<dbReference type="GO" id="GO:0003677">
    <property type="term" value="F:DNA binding"/>
    <property type="evidence" value="ECO:0007669"/>
    <property type="project" value="UniProtKB-KW"/>
</dbReference>
<evidence type="ECO:0000259" key="10">
    <source>
        <dbReference type="PROSITE" id="PS51295"/>
    </source>
</evidence>
<evidence type="ECO:0000256" key="8">
    <source>
        <dbReference type="SAM" id="MobiDB-lite"/>
    </source>
</evidence>
<evidence type="ECO:0000256" key="2">
    <source>
        <dbReference type="ARBA" id="ARBA00023015"/>
    </source>
</evidence>
<evidence type="ECO:0000256" key="3">
    <source>
        <dbReference type="ARBA" id="ARBA00023125"/>
    </source>
</evidence>
<dbReference type="OMA" id="ANNESCG"/>
<evidence type="ECO:0000256" key="4">
    <source>
        <dbReference type="ARBA" id="ARBA00023163"/>
    </source>
</evidence>
<protein>
    <recommendedName>
        <fullName evidence="12">NAC domain-containing protein</fullName>
    </recommendedName>
</protein>
<evidence type="ECO:0000313" key="11">
    <source>
        <dbReference type="EMBL" id="KZM90906.1"/>
    </source>
</evidence>
<feature type="domain" description="NAC" evidence="9">
    <location>
        <begin position="55"/>
        <end position="216"/>
    </location>
</feature>
<feature type="domain" description="CRM" evidence="10">
    <location>
        <begin position="579"/>
        <end position="676"/>
    </location>
</feature>
<dbReference type="Pfam" id="PF02365">
    <property type="entry name" value="NAM"/>
    <property type="match status" value="1"/>
</dbReference>
<dbReference type="STRING" id="79200.A0A164VV74"/>
<evidence type="ECO:0000256" key="7">
    <source>
        <dbReference type="SAM" id="Coils"/>
    </source>
</evidence>
<dbReference type="GO" id="GO:0006355">
    <property type="term" value="P:regulation of DNA-templated transcription"/>
    <property type="evidence" value="ECO:0007669"/>
    <property type="project" value="InterPro"/>
</dbReference>
<evidence type="ECO:0000256" key="5">
    <source>
        <dbReference type="ARBA" id="ARBA00023242"/>
    </source>
</evidence>
<dbReference type="SMART" id="SM01103">
    <property type="entry name" value="CRS1_YhbY"/>
    <property type="match status" value="1"/>
</dbReference>
<dbReference type="Gramene" id="KZM90906">
    <property type="protein sequence ID" value="KZM90906"/>
    <property type="gene ID" value="DCAR_021729"/>
</dbReference>
<evidence type="ECO:0000256" key="6">
    <source>
        <dbReference type="PROSITE-ProRule" id="PRU00626"/>
    </source>
</evidence>
<sequence>MARSWLVDGRAIARKVKHATLPFADQIKDCGVKRECPNCFYCIDNSDVSHAWPGLPAGVKFDPSDVQILEHLAAKCGVGESDPHMFIDEFIPTLDMENGICYTHPENLPGAKEDGTSVYFFHKTANAYATGQRKRRKIQNEDSSGKEHVRWHKTGKTKPVLENGTQKGSKKIMVLYRSAVNGSKPEKSNWVMHQYHLGTEEDEKDGDYVVSRIFYQHQKQGEKIDGPVAITESNKVMLHTSPKTPKTNTPNPPRPGNSGYLDDIMDEFQLRSSTYEAEYITEMNKPSSDVHLKDGIDDSYLAGESQAVVDQGAEFVTQMNEPFSDVHLKDDIDYSDLVGKSQAIVDQGAAFITEMNQPSDVFFRDNIDYPYLAGESQDVHLDGIEDSLLCDEIFESSALYNNNNNSGLCYNSSSVLPCEVTDASGAANNESCGIPDLDDIDLDTPPDFQLSKLNMCPLINCRNVIIHNDLSPKTILNNAIGTDVSVSSHYLLNCFDGCRAMATSRGKSMRSKVETRMRKESGKTLREIRRSKKLRKKMMTDEERLIYNLRRAKKKVALLLQKLKKYELPELPPPRHDPELLTPEQLQAYRKIGFRNKNYVPVGVRGVFGGVVQNMHLHWKFHETVQVCCDNFPKEKIKEMATMLARLSGGIVINVHNVKTIIMFRGRNYRQPKNLIPINTLTKRKALFKARFEQALDSQKLNMKKLEQQLRRMGVNPDDPVAMASIQRVASTFFNAIDKKEGSPYVFRGDKLRAAETTSKIKQAEPEDDSDQEELDKFIAEIEDAADREWEAEEAAEQEEASKLRYWNKGDLDGRSYRSELVKGGYDDDESKHGARSWKDKNTNRQRINHSEDDEDDDSDDGDDEEWNASYARAINKRESDADDNHKFREKFTSPKVDSWKAAKSGKHNNVDGFKMEVEDKFRGKLAENVSESDEMLTDLDDAMWESDDNRETVESAKSRTASYKDMSSSEEENSGYTNDAKNKVNGMKNQQNVHGQKRSEDLISDSEILMWESDNEEEPGCTMPGKLTHGDRNKNSGAGSKMKTPKEADETWDSD</sequence>
<dbReference type="InterPro" id="IPR001890">
    <property type="entry name" value="RNA-binding_CRM"/>
</dbReference>
<dbReference type="SUPFAM" id="SSF101941">
    <property type="entry name" value="NAC domain"/>
    <property type="match status" value="1"/>
</dbReference>
<dbReference type="Gene3D" id="3.30.110.60">
    <property type="entry name" value="YhbY-like"/>
    <property type="match status" value="1"/>
</dbReference>
<dbReference type="AlphaFoldDB" id="A0A164VV74"/>
<feature type="compositionally biased region" description="Basic and acidic residues" evidence="8">
    <location>
        <begin position="830"/>
        <end position="843"/>
    </location>
</feature>
<reference evidence="11" key="1">
    <citation type="journal article" date="2016" name="Nat. Genet.">
        <title>A high-quality carrot genome assembly provides new insights into carotenoid accumulation and asterid genome evolution.</title>
        <authorList>
            <person name="Iorizzo M."/>
            <person name="Ellison S."/>
            <person name="Senalik D."/>
            <person name="Zeng P."/>
            <person name="Satapoomin P."/>
            <person name="Huang J."/>
            <person name="Bowman M."/>
            <person name="Iovene M."/>
            <person name="Sanseverino W."/>
            <person name="Cavagnaro P."/>
            <person name="Yildiz M."/>
            <person name="Macko-Podgorni A."/>
            <person name="Moranska E."/>
            <person name="Grzebelus E."/>
            <person name="Grzebelus D."/>
            <person name="Ashrafi H."/>
            <person name="Zheng Z."/>
            <person name="Cheng S."/>
            <person name="Spooner D."/>
            <person name="Van Deynze A."/>
            <person name="Simon P."/>
        </authorList>
    </citation>
    <scope>NUCLEOTIDE SEQUENCE [LARGE SCALE GENOMIC DNA]</scope>
    <source>
        <tissue evidence="11">Leaf</tissue>
    </source>
</reference>
<feature type="region of interest" description="Disordered" evidence="8">
    <location>
        <begin position="941"/>
        <end position="1056"/>
    </location>
</feature>
<keyword evidence="5" id="KW-0539">Nucleus</keyword>
<keyword evidence="1 6" id="KW-0694">RNA-binding</keyword>
<proteinExistence type="predicted"/>
<keyword evidence="7" id="KW-0175">Coiled coil</keyword>
<evidence type="ECO:0000256" key="1">
    <source>
        <dbReference type="ARBA" id="ARBA00022884"/>
    </source>
</evidence>
<dbReference type="Gene3D" id="2.170.150.80">
    <property type="entry name" value="NAC domain"/>
    <property type="match status" value="1"/>
</dbReference>
<accession>A0A164VV74</accession>
<evidence type="ECO:0008006" key="12">
    <source>
        <dbReference type="Google" id="ProtNLM"/>
    </source>
</evidence>
<evidence type="ECO:0000259" key="9">
    <source>
        <dbReference type="PROSITE" id="PS51005"/>
    </source>
</evidence>